<feature type="domain" description="VWFA" evidence="2">
    <location>
        <begin position="63"/>
        <end position="197"/>
    </location>
</feature>
<dbReference type="InterPro" id="IPR036465">
    <property type="entry name" value="vWFA_dom_sf"/>
</dbReference>
<dbReference type="AlphaFoldDB" id="J9E1U1"/>
<gene>
    <name evidence="3" type="ORF">WUBG_18185</name>
</gene>
<dbReference type="PROSITE" id="PS50234">
    <property type="entry name" value="VWFA"/>
    <property type="match status" value="1"/>
</dbReference>
<dbReference type="Gene3D" id="3.40.50.410">
    <property type="entry name" value="von Willebrand factor, type A domain"/>
    <property type="match status" value="1"/>
</dbReference>
<dbReference type="PANTHER" id="PTHR24020:SF20">
    <property type="entry name" value="PH DOMAIN-CONTAINING PROTEIN"/>
    <property type="match status" value="1"/>
</dbReference>
<dbReference type="CDD" id="cd01450">
    <property type="entry name" value="vWFA_subfamily_ECM"/>
    <property type="match status" value="1"/>
</dbReference>
<sequence length="197" mass="22378">MELTRRKFSIDNIKQGNSSSVKEEDDLNKRQEESTTSMNDEFMESTRIAKSLESKKCKYSKMDLEIILDASSSRQQVFEHQRELALSLIERLPIDADETHVAVGINSFTSVPTLRQTLGLGRDKQIVRRAIEDIKYNGGSTFTAQAVELSVQDLQRGRRPDAIQVVVLMNDGMSQDPWEKVLEASQLLKIQVQSYLV</sequence>
<dbReference type="EMBL" id="ADBV01020172">
    <property type="protein sequence ID" value="EJW70907.1"/>
    <property type="molecule type" value="Genomic_DNA"/>
</dbReference>
<dbReference type="PANTHER" id="PTHR24020">
    <property type="entry name" value="COLLAGEN ALPHA"/>
    <property type="match status" value="1"/>
</dbReference>
<evidence type="ECO:0000313" key="4">
    <source>
        <dbReference type="Proteomes" id="UP000004810"/>
    </source>
</evidence>
<dbReference type="Pfam" id="PF00092">
    <property type="entry name" value="VWA"/>
    <property type="match status" value="1"/>
</dbReference>
<reference evidence="4" key="1">
    <citation type="submission" date="2012-08" db="EMBL/GenBank/DDBJ databases">
        <title>The Genome Sequence of Wuchereria bancrofti.</title>
        <authorList>
            <person name="Nutman T.B."/>
            <person name="Fink D.L."/>
            <person name="Russ C."/>
            <person name="Young S."/>
            <person name="Zeng Q."/>
            <person name="Koehrsen M."/>
            <person name="Alvarado L."/>
            <person name="Berlin A."/>
            <person name="Chapman S.B."/>
            <person name="Chen Z."/>
            <person name="Freedman E."/>
            <person name="Gellesch M."/>
            <person name="Goldberg J."/>
            <person name="Griggs A."/>
            <person name="Gujja S."/>
            <person name="Heilman E.R."/>
            <person name="Heiman D."/>
            <person name="Hepburn T."/>
            <person name="Howarth C."/>
            <person name="Jen D."/>
            <person name="Larson L."/>
            <person name="Lewis B."/>
            <person name="Mehta T."/>
            <person name="Park D."/>
            <person name="Pearson M."/>
            <person name="Roberts A."/>
            <person name="Saif S."/>
            <person name="Shea T."/>
            <person name="Shenoy N."/>
            <person name="Sisk P."/>
            <person name="Stolte C."/>
            <person name="Sykes S."/>
            <person name="Walk T."/>
            <person name="White J."/>
            <person name="Yandava C."/>
            <person name="Haas B."/>
            <person name="Henn M.R."/>
            <person name="Nusbaum C."/>
            <person name="Birren B."/>
        </authorList>
    </citation>
    <scope>NUCLEOTIDE SEQUENCE [LARGE SCALE GENOMIC DNA]</scope>
    <source>
        <strain evidence="4">NA</strain>
    </source>
</reference>
<dbReference type="Proteomes" id="UP000004810">
    <property type="component" value="Unassembled WGS sequence"/>
</dbReference>
<evidence type="ECO:0000313" key="3">
    <source>
        <dbReference type="EMBL" id="EJW70907.1"/>
    </source>
</evidence>
<name>J9E1U1_WUCBA</name>
<feature type="region of interest" description="Disordered" evidence="1">
    <location>
        <begin position="1"/>
        <end position="42"/>
    </location>
</feature>
<protein>
    <recommendedName>
        <fullName evidence="2">VWFA domain-containing protein</fullName>
    </recommendedName>
</protein>
<evidence type="ECO:0000256" key="1">
    <source>
        <dbReference type="SAM" id="MobiDB-lite"/>
    </source>
</evidence>
<dbReference type="SUPFAM" id="SSF53300">
    <property type="entry name" value="vWA-like"/>
    <property type="match status" value="1"/>
</dbReference>
<evidence type="ECO:0000259" key="2">
    <source>
        <dbReference type="PROSITE" id="PS50234"/>
    </source>
</evidence>
<proteinExistence type="predicted"/>
<dbReference type="InterPro" id="IPR050525">
    <property type="entry name" value="ECM_Assembly_Org"/>
</dbReference>
<accession>J9E1U1</accession>
<organism evidence="3 4">
    <name type="scientific">Wuchereria bancrofti</name>
    <dbReference type="NCBI Taxonomy" id="6293"/>
    <lineage>
        <taxon>Eukaryota</taxon>
        <taxon>Metazoa</taxon>
        <taxon>Ecdysozoa</taxon>
        <taxon>Nematoda</taxon>
        <taxon>Chromadorea</taxon>
        <taxon>Rhabditida</taxon>
        <taxon>Spirurina</taxon>
        <taxon>Spiruromorpha</taxon>
        <taxon>Filarioidea</taxon>
        <taxon>Onchocercidae</taxon>
        <taxon>Wuchereria</taxon>
    </lineage>
</organism>
<comment type="caution">
    <text evidence="3">The sequence shown here is derived from an EMBL/GenBank/DDBJ whole genome shotgun (WGS) entry which is preliminary data.</text>
</comment>
<dbReference type="InterPro" id="IPR002035">
    <property type="entry name" value="VWF_A"/>
</dbReference>